<evidence type="ECO:0000313" key="1">
    <source>
        <dbReference type="EMBL" id="CAA3021975.1"/>
    </source>
</evidence>
<dbReference type="Gramene" id="OE9A087882T1">
    <property type="protein sequence ID" value="OE9A087882C1"/>
    <property type="gene ID" value="OE9A087882"/>
</dbReference>
<organism evidence="1 2">
    <name type="scientific">Olea europaea subsp. europaea</name>
    <dbReference type="NCBI Taxonomy" id="158383"/>
    <lineage>
        <taxon>Eukaryota</taxon>
        <taxon>Viridiplantae</taxon>
        <taxon>Streptophyta</taxon>
        <taxon>Embryophyta</taxon>
        <taxon>Tracheophyta</taxon>
        <taxon>Spermatophyta</taxon>
        <taxon>Magnoliopsida</taxon>
        <taxon>eudicotyledons</taxon>
        <taxon>Gunneridae</taxon>
        <taxon>Pentapetalae</taxon>
        <taxon>asterids</taxon>
        <taxon>lamiids</taxon>
        <taxon>Lamiales</taxon>
        <taxon>Oleaceae</taxon>
        <taxon>Oleeae</taxon>
        <taxon>Olea</taxon>
    </lineage>
</organism>
<dbReference type="InterPro" id="IPR006886">
    <property type="entry name" value="RNA_pol_III_Rpc5"/>
</dbReference>
<dbReference type="GO" id="GO:0005666">
    <property type="term" value="C:RNA polymerase III complex"/>
    <property type="evidence" value="ECO:0007669"/>
    <property type="project" value="TreeGrafter"/>
</dbReference>
<dbReference type="AlphaFoldDB" id="A0A8S0UY10"/>
<evidence type="ECO:0000313" key="2">
    <source>
        <dbReference type="Proteomes" id="UP000594638"/>
    </source>
</evidence>
<dbReference type="GO" id="GO:0042797">
    <property type="term" value="P:tRNA transcription by RNA polymerase III"/>
    <property type="evidence" value="ECO:0007669"/>
    <property type="project" value="TreeGrafter"/>
</dbReference>
<dbReference type="Proteomes" id="UP000594638">
    <property type="component" value="Unassembled WGS sequence"/>
</dbReference>
<reference evidence="1 2" key="1">
    <citation type="submission" date="2019-12" db="EMBL/GenBank/DDBJ databases">
        <authorList>
            <person name="Alioto T."/>
            <person name="Alioto T."/>
            <person name="Gomez Garrido J."/>
        </authorList>
    </citation>
    <scope>NUCLEOTIDE SEQUENCE [LARGE SCALE GENOMIC DNA]</scope>
</reference>
<proteinExistence type="predicted"/>
<dbReference type="Pfam" id="PF04801">
    <property type="entry name" value="RPC5"/>
    <property type="match status" value="1"/>
</dbReference>
<dbReference type="OrthoDB" id="340681at2759"/>
<protein>
    <submittedName>
        <fullName evidence="1">DNA-directed RNA polymerase III subunit RPC5</fullName>
    </submittedName>
</protein>
<keyword evidence="1" id="KW-0240">DNA-directed RNA polymerase</keyword>
<accession>A0A8S0UY10</accession>
<name>A0A8S0UY10_OLEEU</name>
<comment type="caution">
    <text evidence="1">The sequence shown here is derived from an EMBL/GenBank/DDBJ whole genome shotgun (WGS) entry which is preliminary data.</text>
</comment>
<keyword evidence="1" id="KW-0804">Transcription</keyword>
<dbReference type="PANTHER" id="PTHR12069:SF0">
    <property type="entry name" value="DNA-DIRECTED RNA POLYMERASE III SUBUNIT RPC5"/>
    <property type="match status" value="1"/>
</dbReference>
<dbReference type="PANTHER" id="PTHR12069">
    <property type="entry name" value="DNA-DIRECTED RNA POLYMERASES III 80 KDA POLYPEPTIDE RNA POLYMERASE III SUBUNIT 5"/>
    <property type="match status" value="1"/>
</dbReference>
<dbReference type="EMBL" id="CACTIH010009062">
    <property type="protein sequence ID" value="CAA3021975.1"/>
    <property type="molecule type" value="Genomic_DNA"/>
</dbReference>
<gene>
    <name evidence="1" type="ORF">OLEA9_A087882</name>
</gene>
<keyword evidence="2" id="KW-1185">Reference proteome</keyword>
<sequence>MKLMEHGSPNHGFDALKHLALDDSVEEVLEVLQEYARLVQGLWVPKSSLFNLIVNRWNLLGAMYASFQQICQRLKDLADSESARSRGFAKETFAAANSICAFPDELQAIISRFAFDIHGVYVPKSFPDHPQYDPFRKVVIDLLIAEGPKAKLKEVPIVEAAKMELQRDIPQIGYQKVLQELCVSQGSA</sequence>